<keyword evidence="1" id="KW-0812">Transmembrane</keyword>
<sequence>MKRKWIGIMAALALVAAAPVQVQAEEFSGGDDWNVTFDGEKLNSTFKNADIDDAIYQLQPGDTVNIRLELKNTYDGDTQWYMTNQVLQSLEDSQSVASGGAYSYILIFTAPDGSNRILYSSENVGGDTVGESGEGLHQATNAMKDYFYLDELAKGEKAEIALTVKLEGETQGNTYQDTLAKLQMNFAVELLSSGSTPLSNHVVIKTGDNNQVLLFSALALAAGLVLVVLFVVRVKRTRKEDEAAENRLEKEE</sequence>
<accession>A0AAW4W7F9</accession>
<evidence type="ECO:0000313" key="3">
    <source>
        <dbReference type="EMBL" id="MCC2240693.1"/>
    </source>
</evidence>
<protein>
    <recommendedName>
        <fullName evidence="5">Sortase B protein-sorting domain-containing protein</fullName>
    </recommendedName>
</protein>
<dbReference type="Proteomes" id="UP001198893">
    <property type="component" value="Unassembled WGS sequence"/>
</dbReference>
<dbReference type="AlphaFoldDB" id="A0AAW4W7F9"/>
<evidence type="ECO:0008006" key="5">
    <source>
        <dbReference type="Google" id="ProtNLM"/>
    </source>
</evidence>
<keyword evidence="2" id="KW-0732">Signal</keyword>
<feature type="signal peptide" evidence="2">
    <location>
        <begin position="1"/>
        <end position="24"/>
    </location>
</feature>
<feature type="transmembrane region" description="Helical" evidence="1">
    <location>
        <begin position="212"/>
        <end position="232"/>
    </location>
</feature>
<dbReference type="EMBL" id="JAJEQW010000001">
    <property type="protein sequence ID" value="MCC2240693.1"/>
    <property type="molecule type" value="Genomic_DNA"/>
</dbReference>
<keyword evidence="1" id="KW-1133">Transmembrane helix</keyword>
<dbReference type="RefSeq" id="WP_227709332.1">
    <property type="nucleotide sequence ID" value="NZ_JAJEQW010000001.1"/>
</dbReference>
<evidence type="ECO:0000256" key="1">
    <source>
        <dbReference type="SAM" id="Phobius"/>
    </source>
</evidence>
<evidence type="ECO:0000313" key="4">
    <source>
        <dbReference type="Proteomes" id="UP001198893"/>
    </source>
</evidence>
<comment type="caution">
    <text evidence="3">The sequence shown here is derived from an EMBL/GenBank/DDBJ whole genome shotgun (WGS) entry which is preliminary data.</text>
</comment>
<keyword evidence="1" id="KW-0472">Membrane</keyword>
<organism evidence="3 4">
    <name type="scientific">Roseburia amylophila</name>
    <dbReference type="NCBI Taxonomy" id="2981794"/>
    <lineage>
        <taxon>Bacteria</taxon>
        <taxon>Bacillati</taxon>
        <taxon>Bacillota</taxon>
        <taxon>Clostridia</taxon>
        <taxon>Lachnospirales</taxon>
        <taxon>Lachnospiraceae</taxon>
        <taxon>Roseburia</taxon>
    </lineage>
</organism>
<name>A0AAW4W7F9_9FIRM</name>
<evidence type="ECO:0000256" key="2">
    <source>
        <dbReference type="SAM" id="SignalP"/>
    </source>
</evidence>
<reference evidence="3" key="1">
    <citation type="submission" date="2021-10" db="EMBL/GenBank/DDBJ databases">
        <title>Anaerobic single-cell dispensing facilitates the cultivation of human gut bacteria.</title>
        <authorList>
            <person name="Afrizal A."/>
        </authorList>
    </citation>
    <scope>NUCLEOTIDE SEQUENCE</scope>
    <source>
        <strain evidence="3">CLA-AA-H204</strain>
    </source>
</reference>
<gene>
    <name evidence="3" type="ORF">LKD47_00055</name>
</gene>
<feature type="chain" id="PRO_5043980593" description="Sortase B protein-sorting domain-containing protein" evidence="2">
    <location>
        <begin position="25"/>
        <end position="252"/>
    </location>
</feature>
<proteinExistence type="predicted"/>